<keyword evidence="3" id="KW-1185">Reference proteome</keyword>
<dbReference type="EMBL" id="MCFE01000358">
    <property type="protein sequence ID" value="ORX90814.1"/>
    <property type="molecule type" value="Genomic_DNA"/>
</dbReference>
<dbReference type="InParanoid" id="A0A1Y1XZM0"/>
<feature type="transmembrane region" description="Helical" evidence="1">
    <location>
        <begin position="21"/>
        <end position="46"/>
    </location>
</feature>
<comment type="caution">
    <text evidence="2">The sequence shown here is derived from an EMBL/GenBank/DDBJ whole genome shotgun (WGS) entry which is preliminary data.</text>
</comment>
<proteinExistence type="predicted"/>
<feature type="transmembrane region" description="Helical" evidence="1">
    <location>
        <begin position="238"/>
        <end position="260"/>
    </location>
</feature>
<keyword evidence="1" id="KW-1133">Transmembrane helix</keyword>
<reference evidence="2 3" key="1">
    <citation type="submission" date="2016-07" db="EMBL/GenBank/DDBJ databases">
        <title>Pervasive Adenine N6-methylation of Active Genes in Fungi.</title>
        <authorList>
            <consortium name="DOE Joint Genome Institute"/>
            <person name="Mondo S.J."/>
            <person name="Dannebaum R.O."/>
            <person name="Kuo R.C."/>
            <person name="Labutti K."/>
            <person name="Haridas S."/>
            <person name="Kuo A."/>
            <person name="Salamov A."/>
            <person name="Ahrendt S.R."/>
            <person name="Lipzen A."/>
            <person name="Sullivan W."/>
            <person name="Andreopoulos W.B."/>
            <person name="Clum A."/>
            <person name="Lindquist E."/>
            <person name="Daum C."/>
            <person name="Ramamoorthy G.K."/>
            <person name="Gryganskyi A."/>
            <person name="Culley D."/>
            <person name="Magnuson J.K."/>
            <person name="James T.Y."/>
            <person name="O'Malley M.A."/>
            <person name="Stajich J.E."/>
            <person name="Spatafora J.W."/>
            <person name="Visel A."/>
            <person name="Grigoriev I.V."/>
        </authorList>
    </citation>
    <scope>NUCLEOTIDE SEQUENCE [LARGE SCALE GENOMIC DNA]</scope>
    <source>
        <strain evidence="2 3">CBS 931.73</strain>
    </source>
</reference>
<evidence type="ECO:0000313" key="2">
    <source>
        <dbReference type="EMBL" id="ORX90814.1"/>
    </source>
</evidence>
<dbReference type="Proteomes" id="UP000193498">
    <property type="component" value="Unassembled WGS sequence"/>
</dbReference>
<gene>
    <name evidence="2" type="ORF">K493DRAFT_304583</name>
</gene>
<protein>
    <recommendedName>
        <fullName evidence="4">UNC93-like protein</fullName>
    </recommendedName>
</protein>
<feature type="transmembrane region" description="Helical" evidence="1">
    <location>
        <begin position="58"/>
        <end position="75"/>
    </location>
</feature>
<keyword evidence="1" id="KW-0472">Membrane</keyword>
<evidence type="ECO:0000313" key="3">
    <source>
        <dbReference type="Proteomes" id="UP000193498"/>
    </source>
</evidence>
<evidence type="ECO:0008006" key="4">
    <source>
        <dbReference type="Google" id="ProtNLM"/>
    </source>
</evidence>
<dbReference type="AlphaFoldDB" id="A0A1Y1XZM0"/>
<accession>A0A1Y1XZM0</accession>
<name>A0A1Y1XZM0_9FUNG</name>
<organism evidence="2 3">
    <name type="scientific">Basidiobolus meristosporus CBS 931.73</name>
    <dbReference type="NCBI Taxonomy" id="1314790"/>
    <lineage>
        <taxon>Eukaryota</taxon>
        <taxon>Fungi</taxon>
        <taxon>Fungi incertae sedis</taxon>
        <taxon>Zoopagomycota</taxon>
        <taxon>Entomophthoromycotina</taxon>
        <taxon>Basidiobolomycetes</taxon>
        <taxon>Basidiobolales</taxon>
        <taxon>Basidiobolaceae</taxon>
        <taxon>Basidiobolus</taxon>
    </lineage>
</organism>
<dbReference type="OrthoDB" id="196103at2759"/>
<keyword evidence="1" id="KW-0812">Transmembrane</keyword>
<feature type="transmembrane region" description="Helical" evidence="1">
    <location>
        <begin position="179"/>
        <end position="200"/>
    </location>
</feature>
<evidence type="ECO:0000256" key="1">
    <source>
        <dbReference type="SAM" id="Phobius"/>
    </source>
</evidence>
<sequence>MDFEYQLRERTIMRVKGPLGQVLLVGFVCFACPGMLNTVIGIGAGGQMDDSAAKSGEVALYSCFAMMLLFTPLFISSNWFYSYQFGAVNGVLFNLRTRSLNNALYWGSQMLGAYGFREPSLTTLASVVVPELCMDWRLLERSSRPPGPEDLPFSSNTLVRITLSNIDFIDHPSEFWPKFILYIFYGMCDAMLQTYAYWVMGALSNDSSVLARYAGYYKGIQSAGVVIAWRIDAVGTAFLTQLIINWGLFTLSLPFTYFVAREVKVACNDGVEEKGEPTDSACSRHDHC</sequence>